<keyword evidence="2" id="KW-1185">Reference proteome</keyword>
<proteinExistence type="predicted"/>
<dbReference type="Proteomes" id="UP000807716">
    <property type="component" value="Unassembled WGS sequence"/>
</dbReference>
<evidence type="ECO:0000313" key="1">
    <source>
        <dbReference type="EMBL" id="KAG0261038.1"/>
    </source>
</evidence>
<evidence type="ECO:0000313" key="2">
    <source>
        <dbReference type="Proteomes" id="UP000807716"/>
    </source>
</evidence>
<comment type="caution">
    <text evidence="1">The sequence shown here is derived from an EMBL/GenBank/DDBJ whole genome shotgun (WGS) entry which is preliminary data.</text>
</comment>
<protein>
    <submittedName>
        <fullName evidence="1">Uncharacterized protein</fullName>
    </submittedName>
</protein>
<dbReference type="EMBL" id="JAAAJB010000229">
    <property type="protein sequence ID" value="KAG0261038.1"/>
    <property type="molecule type" value="Genomic_DNA"/>
</dbReference>
<dbReference type="AlphaFoldDB" id="A0A9P6Q8V7"/>
<reference evidence="1" key="1">
    <citation type="journal article" date="2020" name="Fungal Divers.">
        <title>Resolving the Mortierellaceae phylogeny through synthesis of multi-gene phylogenetics and phylogenomics.</title>
        <authorList>
            <person name="Vandepol N."/>
            <person name="Liber J."/>
            <person name="Desiro A."/>
            <person name="Na H."/>
            <person name="Kennedy M."/>
            <person name="Barry K."/>
            <person name="Grigoriev I.V."/>
            <person name="Miller A.N."/>
            <person name="O'Donnell K."/>
            <person name="Stajich J.E."/>
            <person name="Bonito G."/>
        </authorList>
    </citation>
    <scope>NUCLEOTIDE SEQUENCE</scope>
    <source>
        <strain evidence="1">BC1065</strain>
    </source>
</reference>
<name>A0A9P6Q8V7_9FUNG</name>
<gene>
    <name evidence="1" type="ORF">DFQ27_003180</name>
</gene>
<accession>A0A9P6Q8V7</accession>
<sequence>MTEVNAISPRAISPKAELPVIGTGADGCPLQCPLEKVGACMLGIQFDVTCSGYLCVCNFLVAKLKCLADVGCGNTFAAKAIGYQMNALEKLCSAATSAPAKLPGLR</sequence>
<organism evidence="1 2">
    <name type="scientific">Actinomortierella ambigua</name>
    <dbReference type="NCBI Taxonomy" id="1343610"/>
    <lineage>
        <taxon>Eukaryota</taxon>
        <taxon>Fungi</taxon>
        <taxon>Fungi incertae sedis</taxon>
        <taxon>Mucoromycota</taxon>
        <taxon>Mortierellomycotina</taxon>
        <taxon>Mortierellomycetes</taxon>
        <taxon>Mortierellales</taxon>
        <taxon>Mortierellaceae</taxon>
        <taxon>Actinomortierella</taxon>
    </lineage>
</organism>